<dbReference type="RefSeq" id="WP_010865505.1">
    <property type="nucleotide sequence ID" value="NC_000854.2"/>
</dbReference>
<feature type="short sequence motif" description="Histidine triad motif" evidence="2">
    <location>
        <begin position="128"/>
        <end position="132"/>
    </location>
</feature>
<evidence type="ECO:0000256" key="2">
    <source>
        <dbReference type="PROSITE-ProRule" id="PRU00464"/>
    </source>
</evidence>
<dbReference type="InterPro" id="IPR011146">
    <property type="entry name" value="HIT-like"/>
</dbReference>
<name>Q9YFX8_AERPE</name>
<feature type="domain" description="HIT" evidence="3">
    <location>
        <begin position="33"/>
        <end position="143"/>
    </location>
</feature>
<dbReference type="KEGG" id="ape:APE_0122.1"/>
<proteinExistence type="predicted"/>
<dbReference type="GO" id="GO:0000166">
    <property type="term" value="F:nucleotide binding"/>
    <property type="evidence" value="ECO:0007669"/>
    <property type="project" value="UniProtKB-KW"/>
</dbReference>
<dbReference type="InterPro" id="IPR036265">
    <property type="entry name" value="HIT-like_sf"/>
</dbReference>
<dbReference type="SUPFAM" id="SSF54197">
    <property type="entry name" value="HIT-like"/>
    <property type="match status" value="1"/>
</dbReference>
<dbReference type="Pfam" id="PF01230">
    <property type="entry name" value="HIT"/>
    <property type="match status" value="1"/>
</dbReference>
<dbReference type="CDD" id="cd01275">
    <property type="entry name" value="FHIT"/>
    <property type="match status" value="1"/>
</dbReference>
<dbReference type="PROSITE" id="PS51084">
    <property type="entry name" value="HIT_2"/>
    <property type="match status" value="1"/>
</dbReference>
<evidence type="ECO:0000313" key="5">
    <source>
        <dbReference type="Proteomes" id="UP000002518"/>
    </source>
</evidence>
<dbReference type="PANTHER" id="PTHR42997">
    <property type="entry name" value="HIT FAMILY HYDROLASE"/>
    <property type="match status" value="1"/>
</dbReference>
<protein>
    <recommendedName>
        <fullName evidence="3">HIT domain-containing protein</fullName>
    </recommendedName>
</protein>
<evidence type="ECO:0000313" key="4">
    <source>
        <dbReference type="EMBL" id="BAA79033.2"/>
    </source>
</evidence>
<dbReference type="AlphaFoldDB" id="Q9YFX8"/>
<reference evidence="4 5" key="1">
    <citation type="journal article" date="1999" name="DNA Res.">
        <title>Complete genome sequence of an aerobic hyper-thermophilic crenarchaeon, Aeropyrum pernix K1.</title>
        <authorList>
            <person name="Kawarabayasi Y."/>
            <person name="Hino Y."/>
            <person name="Horikawa H."/>
            <person name="Yamazaki S."/>
            <person name="Haikawa Y."/>
            <person name="Jin-no K."/>
            <person name="Takahashi M."/>
            <person name="Sekine M."/>
            <person name="Baba S."/>
            <person name="Ankai A."/>
            <person name="Kosugi H."/>
            <person name="Hosoyama A."/>
            <person name="Fukui S."/>
            <person name="Nagai Y."/>
            <person name="Nishijima K."/>
            <person name="Nakazawa H."/>
            <person name="Takamiya M."/>
            <person name="Masuda S."/>
            <person name="Funahashi T."/>
            <person name="Tanaka T."/>
            <person name="Kudoh Y."/>
            <person name="Yamazaki J."/>
            <person name="Kushida N."/>
            <person name="Oguchi A."/>
            <person name="Aoki K."/>
            <person name="Kubota K."/>
            <person name="Nakamura Y."/>
            <person name="Nomura N."/>
            <person name="Sako Y."/>
            <person name="Kikuchi H."/>
        </authorList>
    </citation>
    <scope>NUCLEOTIDE SEQUENCE [LARGE SCALE GENOMIC DNA]</scope>
    <source>
        <strain evidence="5">ATCC 700893 / DSM 11879 / JCM 9820 / NBRC 100138 / K1</strain>
    </source>
</reference>
<dbReference type="eggNOG" id="arCOG00419">
    <property type="taxonomic scope" value="Archaea"/>
</dbReference>
<dbReference type="PANTHER" id="PTHR42997:SF1">
    <property type="entry name" value="AP-4-A PHOSPHORYLASE"/>
    <property type="match status" value="1"/>
</dbReference>
<keyword evidence="5" id="KW-1185">Reference proteome</keyword>
<accession>Q9YFX8</accession>
<evidence type="ECO:0000256" key="1">
    <source>
        <dbReference type="ARBA" id="ARBA00022741"/>
    </source>
</evidence>
<dbReference type="InterPro" id="IPR039383">
    <property type="entry name" value="FHIT"/>
</dbReference>
<dbReference type="Proteomes" id="UP000002518">
    <property type="component" value="Chromosome"/>
</dbReference>
<dbReference type="STRING" id="272557.APE_0122.1"/>
<dbReference type="Gene3D" id="3.30.428.10">
    <property type="entry name" value="HIT-like"/>
    <property type="match status" value="1"/>
</dbReference>
<gene>
    <name evidence="4" type="ordered locus">APE_0122.1</name>
</gene>
<dbReference type="GO" id="GO:0003824">
    <property type="term" value="F:catalytic activity"/>
    <property type="evidence" value="ECO:0007669"/>
    <property type="project" value="InterPro"/>
</dbReference>
<dbReference type="PIR" id="G72766">
    <property type="entry name" value="G72766"/>
</dbReference>
<organism evidence="4 5">
    <name type="scientific">Aeropyrum pernix (strain ATCC 700893 / DSM 11879 / JCM 9820 / NBRC 100138 / K1)</name>
    <dbReference type="NCBI Taxonomy" id="272557"/>
    <lineage>
        <taxon>Archaea</taxon>
        <taxon>Thermoproteota</taxon>
        <taxon>Thermoprotei</taxon>
        <taxon>Desulfurococcales</taxon>
        <taxon>Desulfurococcaceae</taxon>
        <taxon>Aeropyrum</taxon>
    </lineage>
</organism>
<dbReference type="GeneID" id="1445662"/>
<dbReference type="InterPro" id="IPR052908">
    <property type="entry name" value="AP-4-A_phosphorylase"/>
</dbReference>
<sequence length="177" mass="19961">MSRHVWVKRWYSILWAPWRMKYIKQAGSREGCVFCEAPSMGDDAKALIVYRGSLSYVILNKYPYNSGHIMVTPYRHVAELEDLTMDEIVEMAKLVRASVKALKRVYAPHGFNIGVNIGEAAGAGIAGHFHIHIVPRWRGDSNFMLTVGGTKVIPESLEDTFKKLKPAVEEEARKEGV</sequence>
<keyword evidence="1" id="KW-0547">Nucleotide-binding</keyword>
<dbReference type="EnsemblBacteria" id="BAA79033">
    <property type="protein sequence ID" value="BAA79033"/>
    <property type="gene ID" value="APE_0122.1"/>
</dbReference>
<evidence type="ECO:0000259" key="3">
    <source>
        <dbReference type="PROSITE" id="PS51084"/>
    </source>
</evidence>
<dbReference type="EMBL" id="BA000002">
    <property type="protein sequence ID" value="BAA79033.2"/>
    <property type="molecule type" value="Genomic_DNA"/>
</dbReference>